<dbReference type="InterPro" id="IPR011579">
    <property type="entry name" value="ATPase_dom"/>
</dbReference>
<sequence>MKSSSLVSRNRGHGLRPSADSFAWMFRTNLPPRRGMPLSSVQKRNFFAHARDSKPAETLKSLTEARKSLEEARQEIKENRERAQLRTTHTFAPLPGFFSRPAELRALKRILEGPPAFTVLCGASSVGKTALLREVLSESRYHVLHFDLRIAGFADLSSLYLSLCKQMEQFFDTMSREMEGYEVFEKEAWGFKVSFLALCSSCTLLTWDSKHDRLSIERLIDSSGPEAVKTSDVARLMELFQSSLLHYWEFQPKIDDDNASSEETKVGHADNMERVGEAERSAEKSPQQSKDKAERPAKRVPVIFFDEAHKLPALIRSTEAMKCLLDAMLVLTKQDRLCHVVHATSDSIYQTWLRQLNIMHHCKIISIGDCSKTETSVYFTEKLLPGVPEALRKRLNFEILYDAFGGKLVHWADYVSDFVNANGDFAVEKSTHFLQAYTLLNLQLIYASEIEAAALEKQGGSRSSGQAPQGFKIYTPLTAETTVAASGTNSDTNGSSKTGDAPPAYTALQLLDVMHRLTRSHARCVRYFSLCRAIGIRAVDDMVR</sequence>
<dbReference type="SUPFAM" id="SSF52540">
    <property type="entry name" value="P-loop containing nucleoside triphosphate hydrolases"/>
    <property type="match status" value="1"/>
</dbReference>
<organism evidence="4 5">
    <name type="scientific">Phellinidium pouzarii</name>
    <dbReference type="NCBI Taxonomy" id="167371"/>
    <lineage>
        <taxon>Eukaryota</taxon>
        <taxon>Fungi</taxon>
        <taxon>Dikarya</taxon>
        <taxon>Basidiomycota</taxon>
        <taxon>Agaricomycotina</taxon>
        <taxon>Agaricomycetes</taxon>
        <taxon>Hymenochaetales</taxon>
        <taxon>Hymenochaetaceae</taxon>
        <taxon>Phellinidium</taxon>
    </lineage>
</organism>
<feature type="coiled-coil region" evidence="1">
    <location>
        <begin position="59"/>
        <end position="86"/>
    </location>
</feature>
<evidence type="ECO:0000259" key="3">
    <source>
        <dbReference type="Pfam" id="PF01637"/>
    </source>
</evidence>
<evidence type="ECO:0000313" key="4">
    <source>
        <dbReference type="EMBL" id="THH09697.1"/>
    </source>
</evidence>
<accession>A0A4S4LDI2</accession>
<protein>
    <recommendedName>
        <fullName evidence="3">ATPase domain-containing protein</fullName>
    </recommendedName>
</protein>
<evidence type="ECO:0000256" key="2">
    <source>
        <dbReference type="SAM" id="MobiDB-lite"/>
    </source>
</evidence>
<feature type="region of interest" description="Disordered" evidence="2">
    <location>
        <begin position="259"/>
        <end position="296"/>
    </location>
</feature>
<dbReference type="InterPro" id="IPR051667">
    <property type="entry name" value="Archaeal_ATPase_domain"/>
</dbReference>
<dbReference type="PANTHER" id="PTHR37096:SF1">
    <property type="entry name" value="AAA+ ATPASE DOMAIN-CONTAINING PROTEIN"/>
    <property type="match status" value="1"/>
</dbReference>
<dbReference type="PANTHER" id="PTHR37096">
    <property type="entry name" value="YALI0E33429P"/>
    <property type="match status" value="1"/>
</dbReference>
<feature type="non-terminal residue" evidence="4">
    <location>
        <position position="544"/>
    </location>
</feature>
<dbReference type="AlphaFoldDB" id="A0A4S4LDI2"/>
<dbReference type="Gene3D" id="3.40.50.300">
    <property type="entry name" value="P-loop containing nucleotide triphosphate hydrolases"/>
    <property type="match status" value="1"/>
</dbReference>
<dbReference type="OrthoDB" id="2150628at2759"/>
<name>A0A4S4LDI2_9AGAM</name>
<feature type="domain" description="ATPase" evidence="3">
    <location>
        <begin position="264"/>
        <end position="407"/>
    </location>
</feature>
<proteinExistence type="predicted"/>
<keyword evidence="5" id="KW-1185">Reference proteome</keyword>
<gene>
    <name evidence="4" type="ORF">EW145_g1837</name>
</gene>
<dbReference type="GO" id="GO:0005524">
    <property type="term" value="F:ATP binding"/>
    <property type="evidence" value="ECO:0007669"/>
    <property type="project" value="InterPro"/>
</dbReference>
<comment type="caution">
    <text evidence="4">The sequence shown here is derived from an EMBL/GenBank/DDBJ whole genome shotgun (WGS) entry which is preliminary data.</text>
</comment>
<dbReference type="InterPro" id="IPR027417">
    <property type="entry name" value="P-loop_NTPase"/>
</dbReference>
<evidence type="ECO:0000313" key="5">
    <source>
        <dbReference type="Proteomes" id="UP000308199"/>
    </source>
</evidence>
<reference evidence="4 5" key="1">
    <citation type="submission" date="2019-02" db="EMBL/GenBank/DDBJ databases">
        <title>Genome sequencing of the rare red list fungi Phellinidium pouzarii.</title>
        <authorList>
            <person name="Buettner E."/>
            <person name="Kellner H."/>
        </authorList>
    </citation>
    <scope>NUCLEOTIDE SEQUENCE [LARGE SCALE GENOMIC DNA]</scope>
    <source>
        <strain evidence="4 5">DSM 108285</strain>
    </source>
</reference>
<keyword evidence="1" id="KW-0175">Coiled coil</keyword>
<dbReference type="Proteomes" id="UP000308199">
    <property type="component" value="Unassembled WGS sequence"/>
</dbReference>
<dbReference type="Pfam" id="PF01637">
    <property type="entry name" value="ATPase_2"/>
    <property type="match status" value="1"/>
</dbReference>
<dbReference type="EMBL" id="SGPK01000055">
    <property type="protein sequence ID" value="THH09697.1"/>
    <property type="molecule type" value="Genomic_DNA"/>
</dbReference>
<evidence type="ECO:0000256" key="1">
    <source>
        <dbReference type="SAM" id="Coils"/>
    </source>
</evidence>